<dbReference type="InterPro" id="IPR057282">
    <property type="entry name" value="RETREG1-3-like_RHD"/>
</dbReference>
<feature type="non-terminal residue" evidence="7">
    <location>
        <position position="207"/>
    </location>
</feature>
<feature type="transmembrane region" description="Helical" evidence="5">
    <location>
        <begin position="163"/>
        <end position="179"/>
    </location>
</feature>
<dbReference type="GO" id="GO:0016020">
    <property type="term" value="C:membrane"/>
    <property type="evidence" value="ECO:0007669"/>
    <property type="project" value="UniProtKB-SubCell"/>
</dbReference>
<feature type="transmembrane region" description="Helical" evidence="5">
    <location>
        <begin position="73"/>
        <end position="92"/>
    </location>
</feature>
<dbReference type="OMA" id="WTGQKEK"/>
<reference evidence="7 8" key="1">
    <citation type="submission" date="2013-11" db="EMBL/GenBank/DDBJ databases">
        <title>Genome sequencing of Stegodyphus mimosarum.</title>
        <authorList>
            <person name="Bechsgaard J."/>
        </authorList>
    </citation>
    <scope>NUCLEOTIDE SEQUENCE [LARGE SCALE GENOMIC DNA]</scope>
</reference>
<feature type="transmembrane region" description="Helical" evidence="5">
    <location>
        <begin position="140"/>
        <end position="157"/>
    </location>
</feature>
<sequence length="207" mass="23692">MAENPESKDEGVSAKSEQELVKLCRRRLENWREILTHLNALMMWEKPYYPGIIAGFVTFIFIMLWYFDPSVLTTLSIFCIIACVLDYVVPILSSSVFDSSKWTGISERKYEEICQSIVNGYLKMRSVWDTVRQVKETKPYLYFIGVLGTLIATAWIGNLINNLFLTYLIVLFMSLLPGIKSHNLVQQNVSKVMSVVSGITGQTKKKK</sequence>
<dbReference type="CDD" id="cd22559">
    <property type="entry name" value="Arl6IP1"/>
    <property type="match status" value="1"/>
</dbReference>
<keyword evidence="3 5" id="KW-1133">Transmembrane helix</keyword>
<dbReference type="GO" id="GO:0005783">
    <property type="term" value="C:endoplasmic reticulum"/>
    <property type="evidence" value="ECO:0007669"/>
    <property type="project" value="UniProtKB-ARBA"/>
</dbReference>
<keyword evidence="2 5" id="KW-0812">Transmembrane</keyword>
<comment type="subcellular location">
    <subcellularLocation>
        <location evidence="1">Membrane</location>
        <topology evidence="1">Multi-pass membrane protein</topology>
    </subcellularLocation>
</comment>
<dbReference type="PANTHER" id="PTHR20952">
    <property type="entry name" value="ADP-RIBOSYLATION-LIKE FACTOR 6-INTERACTING PROTEIN"/>
    <property type="match status" value="1"/>
</dbReference>
<dbReference type="Pfam" id="PF24456">
    <property type="entry name" value="RHD_RETREG1-3"/>
    <property type="match status" value="1"/>
</dbReference>
<accession>A0A087UVN0</accession>
<evidence type="ECO:0000256" key="2">
    <source>
        <dbReference type="ARBA" id="ARBA00022692"/>
    </source>
</evidence>
<evidence type="ECO:0000313" key="7">
    <source>
        <dbReference type="EMBL" id="KFM81419.1"/>
    </source>
</evidence>
<dbReference type="Proteomes" id="UP000054359">
    <property type="component" value="Unassembled WGS sequence"/>
</dbReference>
<evidence type="ECO:0000313" key="8">
    <source>
        <dbReference type="Proteomes" id="UP000054359"/>
    </source>
</evidence>
<dbReference type="InterPro" id="IPR052114">
    <property type="entry name" value="ER_autophagy_membrane_reg"/>
</dbReference>
<dbReference type="PANTHER" id="PTHR20952:SF0">
    <property type="entry name" value="ADP-RIBOSYLATION FACTOR-LIKE PROTEIN 6-INTERACTING PROTEIN 1"/>
    <property type="match status" value="1"/>
</dbReference>
<keyword evidence="8" id="KW-1185">Reference proteome</keyword>
<gene>
    <name evidence="7" type="ORF">X975_02897</name>
</gene>
<keyword evidence="4 5" id="KW-0472">Membrane</keyword>
<dbReference type="STRING" id="407821.A0A087UVN0"/>
<organism evidence="7 8">
    <name type="scientific">Stegodyphus mimosarum</name>
    <name type="common">African social velvet spider</name>
    <dbReference type="NCBI Taxonomy" id="407821"/>
    <lineage>
        <taxon>Eukaryota</taxon>
        <taxon>Metazoa</taxon>
        <taxon>Ecdysozoa</taxon>
        <taxon>Arthropoda</taxon>
        <taxon>Chelicerata</taxon>
        <taxon>Arachnida</taxon>
        <taxon>Araneae</taxon>
        <taxon>Araneomorphae</taxon>
        <taxon>Entelegynae</taxon>
        <taxon>Eresoidea</taxon>
        <taxon>Eresidae</taxon>
        <taxon>Stegodyphus</taxon>
    </lineage>
</organism>
<dbReference type="OrthoDB" id="6416122at2759"/>
<feature type="domain" description="RETREG1-3/ARL6IP-like N-terminal reticulon-homology" evidence="6">
    <location>
        <begin position="31"/>
        <end position="193"/>
    </location>
</feature>
<evidence type="ECO:0000256" key="4">
    <source>
        <dbReference type="ARBA" id="ARBA00023136"/>
    </source>
</evidence>
<dbReference type="EMBL" id="KK121854">
    <property type="protein sequence ID" value="KFM81419.1"/>
    <property type="molecule type" value="Genomic_DNA"/>
</dbReference>
<proteinExistence type="predicted"/>
<dbReference type="AlphaFoldDB" id="A0A087UVN0"/>
<protein>
    <submittedName>
        <fullName evidence="7">ADP-ribosylation factor-like protein 6-interacting protein 1</fullName>
    </submittedName>
</protein>
<name>A0A087UVN0_STEMI</name>
<evidence type="ECO:0000259" key="6">
    <source>
        <dbReference type="Pfam" id="PF24456"/>
    </source>
</evidence>
<evidence type="ECO:0000256" key="3">
    <source>
        <dbReference type="ARBA" id="ARBA00022989"/>
    </source>
</evidence>
<evidence type="ECO:0000256" key="5">
    <source>
        <dbReference type="SAM" id="Phobius"/>
    </source>
</evidence>
<evidence type="ECO:0000256" key="1">
    <source>
        <dbReference type="ARBA" id="ARBA00004141"/>
    </source>
</evidence>
<feature type="transmembrane region" description="Helical" evidence="5">
    <location>
        <begin position="48"/>
        <end position="67"/>
    </location>
</feature>